<evidence type="ECO:0000313" key="2">
    <source>
        <dbReference type="Proteomes" id="UP000216752"/>
    </source>
</evidence>
<sequence>MANDRGQTQAAVLIAAIILPHHKVTGSGQAFLVEAKDEEEQKKLTTELAKAVKGDVTRLSNGMYLVLRG</sequence>
<dbReference type="EMBL" id="CP155573">
    <property type="protein sequence ID" value="XFO67206.1"/>
    <property type="molecule type" value="Genomic_DNA"/>
</dbReference>
<gene>
    <name evidence="1" type="ORF">SPSIL_034000</name>
</gene>
<reference evidence="1" key="1">
    <citation type="submission" date="2024-05" db="EMBL/GenBank/DDBJ databases">
        <title>Isolation and characterization of Sporomusa carbonis sp. nov., a carboxydotrophic hydrogenogen in the genus of Sporomusa isolated from a charcoal burning pile.</title>
        <authorList>
            <person name="Boeer T."/>
            <person name="Rosenbaum F."/>
            <person name="Eysell L."/>
            <person name="Mueller V."/>
            <person name="Daniel R."/>
            <person name="Poehlein A."/>
        </authorList>
    </citation>
    <scope>NUCLEOTIDE SEQUENCE [LARGE SCALE GENOMIC DNA]</scope>
    <source>
        <strain evidence="1">DSM 10669</strain>
    </source>
</reference>
<dbReference type="RefSeq" id="WP_094606782.1">
    <property type="nucleotide sequence ID" value="NZ_CP155573.1"/>
</dbReference>
<dbReference type="Proteomes" id="UP000216752">
    <property type="component" value="Chromosome"/>
</dbReference>
<evidence type="ECO:0000313" key="1">
    <source>
        <dbReference type="EMBL" id="XFO67206.1"/>
    </source>
</evidence>
<protein>
    <submittedName>
        <fullName evidence="1">Uncharacterized protein</fullName>
    </submittedName>
</protein>
<organism evidence="1 2">
    <name type="scientific">Sporomusa silvacetica DSM 10669</name>
    <dbReference type="NCBI Taxonomy" id="1123289"/>
    <lineage>
        <taxon>Bacteria</taxon>
        <taxon>Bacillati</taxon>
        <taxon>Bacillota</taxon>
        <taxon>Negativicutes</taxon>
        <taxon>Selenomonadales</taxon>
        <taxon>Sporomusaceae</taxon>
        <taxon>Sporomusa</taxon>
    </lineage>
</organism>
<name>A0ABZ3INF7_9FIRM</name>
<proteinExistence type="predicted"/>
<dbReference type="Pfam" id="PF21835">
    <property type="entry name" value="YIEGIA_cap"/>
    <property type="match status" value="1"/>
</dbReference>
<dbReference type="InterPro" id="IPR054055">
    <property type="entry name" value="YpzH"/>
</dbReference>
<accession>A0ABZ3INF7</accession>
<keyword evidence="2" id="KW-1185">Reference proteome</keyword>